<accession>A0A4U6BN27</accession>
<reference evidence="1" key="1">
    <citation type="submission" date="2019-04" db="EMBL/GenBank/DDBJ databases">
        <title>Whole genome sequencing of cave bacteria.</title>
        <authorList>
            <person name="Gan H.M."/>
            <person name="Barton H."/>
            <person name="Savka M.A."/>
        </authorList>
    </citation>
    <scope>NUCLEOTIDE SEQUENCE [LARGE SCALE GENOMIC DNA]</scope>
    <source>
        <strain evidence="1">LC387</strain>
    </source>
</reference>
<gene>
    <name evidence="1" type="ORF">YH63_010240</name>
</gene>
<name>A0A4U6BN27_9BRAD</name>
<comment type="caution">
    <text evidence="1">The sequence shown here is derived from an EMBL/GenBank/DDBJ whole genome shotgun (WGS) entry which is preliminary data.</text>
</comment>
<dbReference type="OrthoDB" id="8240871at2"/>
<evidence type="ECO:0000313" key="1">
    <source>
        <dbReference type="EMBL" id="TKT71766.1"/>
    </source>
</evidence>
<dbReference type="RefSeq" id="WP_046827694.1">
    <property type="nucleotide sequence ID" value="NZ_LBIA02000001.1"/>
</dbReference>
<evidence type="ECO:0000313" key="2">
    <source>
        <dbReference type="Proteomes" id="UP000034832"/>
    </source>
</evidence>
<protein>
    <submittedName>
        <fullName evidence="1">Uncharacterized protein</fullName>
    </submittedName>
</protein>
<keyword evidence="2" id="KW-1185">Reference proteome</keyword>
<proteinExistence type="predicted"/>
<dbReference type="AlphaFoldDB" id="A0A4U6BN27"/>
<dbReference type="EMBL" id="LBIA02000001">
    <property type="protein sequence ID" value="TKT71766.1"/>
    <property type="molecule type" value="Genomic_DNA"/>
</dbReference>
<dbReference type="Proteomes" id="UP000034832">
    <property type="component" value="Unassembled WGS sequence"/>
</dbReference>
<organism evidence="1 2">
    <name type="scientific">Afipia massiliensis</name>
    <dbReference type="NCBI Taxonomy" id="211460"/>
    <lineage>
        <taxon>Bacteria</taxon>
        <taxon>Pseudomonadati</taxon>
        <taxon>Pseudomonadota</taxon>
        <taxon>Alphaproteobacteria</taxon>
        <taxon>Hyphomicrobiales</taxon>
        <taxon>Nitrobacteraceae</taxon>
        <taxon>Afipia</taxon>
    </lineage>
</organism>
<sequence>MRTFLGMVLGCLLTIGVVYVHDSMATSTVASGASAGTSRQIVNWDVAASEWGQVKENVRTTWLKLTASSG</sequence>